<feature type="compositionally biased region" description="Polar residues" evidence="1">
    <location>
        <begin position="222"/>
        <end position="232"/>
    </location>
</feature>
<name>A0AAV3QLM0_LITER</name>
<comment type="caution">
    <text evidence="2">The sequence shown here is derived from an EMBL/GenBank/DDBJ whole genome shotgun (WGS) entry which is preliminary data.</text>
</comment>
<feature type="region of interest" description="Disordered" evidence="1">
    <location>
        <begin position="211"/>
        <end position="244"/>
    </location>
</feature>
<dbReference type="Proteomes" id="UP001454036">
    <property type="component" value="Unassembled WGS sequence"/>
</dbReference>
<organism evidence="2 3">
    <name type="scientific">Lithospermum erythrorhizon</name>
    <name type="common">Purple gromwell</name>
    <name type="synonym">Lithospermum officinale var. erythrorhizon</name>
    <dbReference type="NCBI Taxonomy" id="34254"/>
    <lineage>
        <taxon>Eukaryota</taxon>
        <taxon>Viridiplantae</taxon>
        <taxon>Streptophyta</taxon>
        <taxon>Embryophyta</taxon>
        <taxon>Tracheophyta</taxon>
        <taxon>Spermatophyta</taxon>
        <taxon>Magnoliopsida</taxon>
        <taxon>eudicotyledons</taxon>
        <taxon>Gunneridae</taxon>
        <taxon>Pentapetalae</taxon>
        <taxon>asterids</taxon>
        <taxon>lamiids</taxon>
        <taxon>Boraginales</taxon>
        <taxon>Boraginaceae</taxon>
        <taxon>Boraginoideae</taxon>
        <taxon>Lithospermeae</taxon>
        <taxon>Lithospermum</taxon>
    </lineage>
</organism>
<evidence type="ECO:0000313" key="2">
    <source>
        <dbReference type="EMBL" id="GAA0164573.1"/>
    </source>
</evidence>
<evidence type="ECO:0000313" key="3">
    <source>
        <dbReference type="Proteomes" id="UP001454036"/>
    </source>
</evidence>
<proteinExistence type="predicted"/>
<sequence length="379" mass="43387">MAEINPSLPLFFNMHNTSHSGPLTSFPSAQSCKIFTDHRPDKVVDGRWHTKWCFLKDGMSDTVPKRWTSLGEALRPKFKKTALINAQIATLKRLLVNPYHYKVFCEEGVLIQAGLIRSKEFDPTVTPPVSWGIASYIFICHSFFSFPNLTLNFSHMRECGSTGGLSDFSFYVRKRSTPIETRPKLFSKRQKSIAHKLPRSEILDLTEDPPFSTLPDKEVPTETDNCYPSTSDSLHEEGSDFAPKAKTGYSKKSDAFRTSRPLLLEWIRKDYGSIKDPLEVHGALTRHLIRAINTSYEITHRADLLDDTCEGACEKERALQLWVKELKEANERLKQSEEFHLEAGKEAAYCLCRFTKIYRDVNSSIVANYQDFIQEYPEE</sequence>
<reference evidence="2 3" key="1">
    <citation type="submission" date="2024-01" db="EMBL/GenBank/DDBJ databases">
        <title>The complete chloroplast genome sequence of Lithospermum erythrorhizon: insights into the phylogenetic relationship among Boraginaceae species and the maternal lineages of purple gromwells.</title>
        <authorList>
            <person name="Okada T."/>
            <person name="Watanabe K."/>
        </authorList>
    </citation>
    <scope>NUCLEOTIDE SEQUENCE [LARGE SCALE GENOMIC DNA]</scope>
</reference>
<dbReference type="AlphaFoldDB" id="A0AAV3QLM0"/>
<keyword evidence="3" id="KW-1185">Reference proteome</keyword>
<protein>
    <submittedName>
        <fullName evidence="2">Uncharacterized protein</fullName>
    </submittedName>
</protein>
<dbReference type="EMBL" id="BAABME010005093">
    <property type="protein sequence ID" value="GAA0164573.1"/>
    <property type="molecule type" value="Genomic_DNA"/>
</dbReference>
<evidence type="ECO:0000256" key="1">
    <source>
        <dbReference type="SAM" id="MobiDB-lite"/>
    </source>
</evidence>
<gene>
    <name evidence="2" type="ORF">LIER_20172</name>
</gene>
<accession>A0AAV3QLM0</accession>